<dbReference type="NCBIfam" id="NF037997">
    <property type="entry name" value="Na_Pi_symport"/>
    <property type="match status" value="1"/>
</dbReference>
<feature type="region of interest" description="Disordered" evidence="6">
    <location>
        <begin position="480"/>
        <end position="502"/>
    </location>
</feature>
<keyword evidence="3 7" id="KW-0812">Transmembrane</keyword>
<dbReference type="InterPro" id="IPR003841">
    <property type="entry name" value="Na/Pi_transpt"/>
</dbReference>
<accession>A0A7Z0TIQ7</accession>
<dbReference type="EMBL" id="CP088280">
    <property type="protein sequence ID" value="UGX96649.1"/>
    <property type="molecule type" value="Genomic_DNA"/>
</dbReference>
<evidence type="ECO:0000256" key="3">
    <source>
        <dbReference type="ARBA" id="ARBA00022692"/>
    </source>
</evidence>
<evidence type="ECO:0000256" key="7">
    <source>
        <dbReference type="SAM" id="Phobius"/>
    </source>
</evidence>
<evidence type="ECO:0000256" key="6">
    <source>
        <dbReference type="SAM" id="MobiDB-lite"/>
    </source>
</evidence>
<feature type="transmembrane region" description="Helical" evidence="7">
    <location>
        <begin position="183"/>
        <end position="202"/>
    </location>
</feature>
<feature type="transmembrane region" description="Helical" evidence="7">
    <location>
        <begin position="141"/>
        <end position="163"/>
    </location>
</feature>
<feature type="transmembrane region" description="Helical" evidence="7">
    <location>
        <begin position="48"/>
        <end position="65"/>
    </location>
</feature>
<evidence type="ECO:0000313" key="9">
    <source>
        <dbReference type="EMBL" id="UGX96649.1"/>
    </source>
</evidence>
<dbReference type="AlphaFoldDB" id="A0A7Z0TIQ7"/>
<feature type="transmembrane region" description="Helical" evidence="7">
    <location>
        <begin position="298"/>
        <end position="317"/>
    </location>
</feature>
<dbReference type="GO" id="GO:0044341">
    <property type="term" value="P:sodium-dependent phosphate transport"/>
    <property type="evidence" value="ECO:0007669"/>
    <property type="project" value="InterPro"/>
</dbReference>
<dbReference type="GO" id="GO:0005436">
    <property type="term" value="F:sodium:phosphate symporter activity"/>
    <property type="evidence" value="ECO:0007669"/>
    <property type="project" value="InterPro"/>
</dbReference>
<sequence>MPSRGVHPITAISTLGGVGLFLLGMTVMTDGLKTLAGSALRTVLGKAASTPLLGSFWGAVVTLLVQSSSATTMTTIGLVSAGLLTFQQGLSLVFGANIGTTGTGWLVALIGVRVSLTAAALPMIFVGALTKLLGRGRISGVGAALAGFGLVLFGLTTLQQGMGGLAERLHPADLPAVLGSPGVSWWSGLFGVLALVVIGLVMTALMQSSTAAIAVILSAYFAGAIGLDQACALIIGQNIGTATSSALAAIGASPTAKRLAIAYVLFKLIAALIALVAFPIVTPLLLRASDTIDGVTLLAGYHTAFNVVGVAVLLPLINPFTRLVERILPERGSPLARCLDPSALETPIVAVEAVRRTIARVLLTVCSSVETKLAGRAGSIRLGKDAVSVEEAADAVRQAQIFLSDVAGPPETDDEQQRLTSTLHALDHASRLTDVASGGNNFASVAGGPEDIRAGELCAEVMRSAAAIARGVALPPRVDGSLHSVPASRSGDATAGPRADPPDEAIAELERCTTQLAEMLRTHRIATLGAVANGTLTADAALLRVEAVRNLEALSQHAWRSAAHLAGRG</sequence>
<dbReference type="EMBL" id="JACBFH010000001">
    <property type="protein sequence ID" value="NYY87198.1"/>
    <property type="molecule type" value="Genomic_DNA"/>
</dbReference>
<feature type="transmembrane region" description="Helical" evidence="7">
    <location>
        <begin position="9"/>
        <end position="28"/>
    </location>
</feature>
<reference evidence="9 10" key="1">
    <citation type="journal article" date="2017" name="Syst. Appl. Microbiol.">
        <title>Soybeans inoculated with root zone soils of Canadian native legumes harbour diverse and novel Bradyrhizobium spp. that possess agricultural potential.</title>
        <authorList>
            <person name="Bromfield E.S.P."/>
            <person name="Cloutier S."/>
            <person name="Tambong J.T."/>
            <person name="Tran Thi T.V."/>
        </authorList>
    </citation>
    <scope>NUCLEOTIDE SEQUENCE [LARGE SCALE GENOMIC DNA]</scope>
    <source>
        <strain evidence="9 10">323S2</strain>
    </source>
</reference>
<protein>
    <submittedName>
        <fullName evidence="8">Na/Pi cotransporter family protein</fullName>
    </submittedName>
    <submittedName>
        <fullName evidence="9">Na/Pi symporter</fullName>
    </submittedName>
</protein>
<reference evidence="8" key="2">
    <citation type="submission" date="2020-06" db="EMBL/GenBank/DDBJ databases">
        <title>Whole Genome Sequence of Bradyrhizobium sp. Strain 323S2.</title>
        <authorList>
            <person name="Bromfield E.S.P."/>
        </authorList>
    </citation>
    <scope>NUCLEOTIDE SEQUENCE [LARGE SCALE GENOMIC DNA]</scope>
    <source>
        <strain evidence="8">323S2</strain>
    </source>
</reference>
<keyword evidence="4 7" id="KW-1133">Transmembrane helix</keyword>
<evidence type="ECO:0000313" key="10">
    <source>
        <dbReference type="Proteomes" id="UP000564836"/>
    </source>
</evidence>
<organism evidence="8">
    <name type="scientific">Bradyrhizobium barranii subsp. barranii</name>
    <dbReference type="NCBI Taxonomy" id="2823807"/>
    <lineage>
        <taxon>Bacteria</taxon>
        <taxon>Pseudomonadati</taxon>
        <taxon>Pseudomonadota</taxon>
        <taxon>Alphaproteobacteria</taxon>
        <taxon>Hyphomicrobiales</taxon>
        <taxon>Nitrobacteraceae</taxon>
        <taxon>Bradyrhizobium</taxon>
        <taxon>Bradyrhizobium barranii</taxon>
    </lineage>
</organism>
<comment type="subcellular location">
    <subcellularLocation>
        <location evidence="1">Cell membrane</location>
        <topology evidence="1">Multi-pass membrane protein</topology>
    </subcellularLocation>
</comment>
<dbReference type="Proteomes" id="UP000564836">
    <property type="component" value="Chromosome"/>
</dbReference>
<name>A0A7Z0TIQ7_9BRAD</name>
<dbReference type="PANTHER" id="PTHR10010:SF46">
    <property type="entry name" value="SODIUM-DEPENDENT PHOSPHATE TRANSPORT PROTEIN 2B"/>
    <property type="match status" value="1"/>
</dbReference>
<dbReference type="PANTHER" id="PTHR10010">
    <property type="entry name" value="SOLUTE CARRIER FAMILY 34 SODIUM PHOSPHATE , MEMBER 2-RELATED"/>
    <property type="match status" value="1"/>
</dbReference>
<proteinExistence type="predicted"/>
<evidence type="ECO:0000313" key="8">
    <source>
        <dbReference type="EMBL" id="NYY87198.1"/>
    </source>
</evidence>
<evidence type="ECO:0000256" key="2">
    <source>
        <dbReference type="ARBA" id="ARBA00022475"/>
    </source>
</evidence>
<gene>
    <name evidence="9" type="ORF">G6321_00016505</name>
    <name evidence="8" type="ORF">G6321_01765</name>
</gene>
<feature type="transmembrane region" description="Helical" evidence="7">
    <location>
        <begin position="264"/>
        <end position="286"/>
    </location>
</feature>
<keyword evidence="2" id="KW-1003">Cell membrane</keyword>
<dbReference type="GO" id="GO:0005886">
    <property type="term" value="C:plasma membrane"/>
    <property type="evidence" value="ECO:0007669"/>
    <property type="project" value="UniProtKB-SubCell"/>
</dbReference>
<feature type="transmembrane region" description="Helical" evidence="7">
    <location>
        <begin position="105"/>
        <end position="129"/>
    </location>
</feature>
<dbReference type="RefSeq" id="WP_166342673.1">
    <property type="nucleotide sequence ID" value="NZ_CP088280.1"/>
</dbReference>
<evidence type="ECO:0000256" key="5">
    <source>
        <dbReference type="ARBA" id="ARBA00023136"/>
    </source>
</evidence>
<feature type="transmembrane region" description="Helical" evidence="7">
    <location>
        <begin position="77"/>
        <end position="99"/>
    </location>
</feature>
<evidence type="ECO:0000256" key="1">
    <source>
        <dbReference type="ARBA" id="ARBA00004651"/>
    </source>
</evidence>
<reference evidence="9 10" key="3">
    <citation type="journal article" date="2022" name="Int. J. Syst. Evol. Microbiol.">
        <title>Strains of Bradyrhizobium barranii sp. nov. associated with legumes native to Canada are symbionts of soybeans and belong to different subspecies (subsp. barranii subsp. nov. and subsp. apii subsp. nov.) and symbiovars (sv. glycinearum and sv. septentrionale).</title>
        <authorList>
            <person name="Bromfield E.S.P."/>
            <person name="Cloutier S."/>
            <person name="Wasai-Hara S."/>
            <person name="Minamisawa K."/>
        </authorList>
    </citation>
    <scope>NUCLEOTIDE SEQUENCE [LARGE SCALE GENOMIC DNA]</scope>
    <source>
        <strain evidence="9 10">323S2</strain>
    </source>
</reference>
<keyword evidence="5 7" id="KW-0472">Membrane</keyword>
<dbReference type="Pfam" id="PF02690">
    <property type="entry name" value="Na_Pi_cotrans"/>
    <property type="match status" value="2"/>
</dbReference>
<evidence type="ECO:0000256" key="4">
    <source>
        <dbReference type="ARBA" id="ARBA00022989"/>
    </source>
</evidence>